<evidence type="ECO:0000313" key="1">
    <source>
        <dbReference type="EMBL" id="THH14728.1"/>
    </source>
</evidence>
<organism evidence="1 2">
    <name type="scientific">Bondarzewia mesenterica</name>
    <dbReference type="NCBI Taxonomy" id="1095465"/>
    <lineage>
        <taxon>Eukaryota</taxon>
        <taxon>Fungi</taxon>
        <taxon>Dikarya</taxon>
        <taxon>Basidiomycota</taxon>
        <taxon>Agaricomycotina</taxon>
        <taxon>Agaricomycetes</taxon>
        <taxon>Russulales</taxon>
        <taxon>Bondarzewiaceae</taxon>
        <taxon>Bondarzewia</taxon>
    </lineage>
</organism>
<keyword evidence="2" id="KW-1185">Reference proteome</keyword>
<sequence>MYHATSDESWSFAIPSFVVPSNSGNFSATLIVTFSKADQFHVPCPELFTYLGHVGADHEIARIGLPRHGLGTC</sequence>
<comment type="caution">
    <text evidence="1">The sequence shown here is derived from an EMBL/GenBank/DDBJ whole genome shotgun (WGS) entry which is preliminary data.</text>
</comment>
<protein>
    <submittedName>
        <fullName evidence="1">Uncharacterized protein</fullName>
    </submittedName>
</protein>
<reference evidence="1 2" key="1">
    <citation type="submission" date="2019-02" db="EMBL/GenBank/DDBJ databases">
        <title>Genome sequencing of the rare red list fungi Bondarzewia mesenterica.</title>
        <authorList>
            <person name="Buettner E."/>
            <person name="Kellner H."/>
        </authorList>
    </citation>
    <scope>NUCLEOTIDE SEQUENCE [LARGE SCALE GENOMIC DNA]</scope>
    <source>
        <strain evidence="1 2">DSM 108281</strain>
    </source>
</reference>
<name>A0A4S4LSR2_9AGAM</name>
<gene>
    <name evidence="1" type="ORF">EW146_g5641</name>
</gene>
<dbReference type="Proteomes" id="UP000310158">
    <property type="component" value="Unassembled WGS sequence"/>
</dbReference>
<dbReference type="EMBL" id="SGPL01000254">
    <property type="protein sequence ID" value="THH14728.1"/>
    <property type="molecule type" value="Genomic_DNA"/>
</dbReference>
<dbReference type="AlphaFoldDB" id="A0A4S4LSR2"/>
<accession>A0A4S4LSR2</accession>
<evidence type="ECO:0000313" key="2">
    <source>
        <dbReference type="Proteomes" id="UP000310158"/>
    </source>
</evidence>
<proteinExistence type="predicted"/>